<evidence type="ECO:0000256" key="5">
    <source>
        <dbReference type="ARBA" id="ARBA00023136"/>
    </source>
</evidence>
<dbReference type="Pfam" id="PF25198">
    <property type="entry name" value="Spore_GerAC_N"/>
    <property type="match status" value="1"/>
</dbReference>
<protein>
    <submittedName>
        <fullName evidence="10">Germination protein, Ger(X)C family</fullName>
    </submittedName>
</protein>
<dbReference type="InterPro" id="IPR008844">
    <property type="entry name" value="Spore_GerAC-like"/>
</dbReference>
<dbReference type="PANTHER" id="PTHR35789:SF1">
    <property type="entry name" value="SPORE GERMINATION PROTEIN B3"/>
    <property type="match status" value="1"/>
</dbReference>
<keyword evidence="6" id="KW-0564">Palmitate</keyword>
<evidence type="ECO:0000313" key="11">
    <source>
        <dbReference type="Proteomes" id="UP000027936"/>
    </source>
</evidence>
<dbReference type="Gene3D" id="6.20.190.10">
    <property type="entry name" value="Nutrient germinant receptor protein C, domain 1"/>
    <property type="match status" value="1"/>
</dbReference>
<dbReference type="Pfam" id="PF05504">
    <property type="entry name" value="Spore_GerAC"/>
    <property type="match status" value="1"/>
</dbReference>
<dbReference type="GO" id="GO:0016020">
    <property type="term" value="C:membrane"/>
    <property type="evidence" value="ECO:0007669"/>
    <property type="project" value="UniProtKB-SubCell"/>
</dbReference>
<dbReference type="PROSITE" id="PS51257">
    <property type="entry name" value="PROKAR_LIPOPROTEIN"/>
    <property type="match status" value="1"/>
</dbReference>
<comment type="caution">
    <text evidence="10">The sequence shown here is derived from an EMBL/GenBank/DDBJ whole genome shotgun (WGS) entry which is preliminary data.</text>
</comment>
<name>A0A072NWY6_SCHAZ</name>
<gene>
    <name evidence="10" type="ORF">M670_03038</name>
</gene>
<evidence type="ECO:0000259" key="9">
    <source>
        <dbReference type="Pfam" id="PF25198"/>
    </source>
</evidence>
<evidence type="ECO:0000256" key="7">
    <source>
        <dbReference type="ARBA" id="ARBA00023288"/>
    </source>
</evidence>
<evidence type="ECO:0000256" key="4">
    <source>
        <dbReference type="ARBA" id="ARBA00022729"/>
    </source>
</evidence>
<dbReference type="InterPro" id="IPR038501">
    <property type="entry name" value="Spore_GerAC_C_sf"/>
</dbReference>
<dbReference type="AlphaFoldDB" id="A0A072NWY6"/>
<dbReference type="NCBIfam" id="TIGR02887">
    <property type="entry name" value="spore_ger_x_C"/>
    <property type="match status" value="1"/>
</dbReference>
<dbReference type="RefSeq" id="WP_035196512.1">
    <property type="nucleotide sequence ID" value="NZ_JJRY01000012.1"/>
</dbReference>
<evidence type="ECO:0000256" key="2">
    <source>
        <dbReference type="ARBA" id="ARBA00007886"/>
    </source>
</evidence>
<dbReference type="OrthoDB" id="9816067at2"/>
<dbReference type="EMBL" id="JJRY01000012">
    <property type="protein sequence ID" value="KEF37735.1"/>
    <property type="molecule type" value="Genomic_DNA"/>
</dbReference>
<reference evidence="10 11" key="1">
    <citation type="submission" date="2014-04" db="EMBL/GenBank/DDBJ databases">
        <title>Draft genome sequence of Bacillus azotoformans MEV2011, a (co-) denitrifying strain unable to grow in the presence of oxygen.</title>
        <authorList>
            <person name="Nielsen M."/>
            <person name="Schreiber L."/>
            <person name="Finster K."/>
            <person name="Schramm A."/>
        </authorList>
    </citation>
    <scope>NUCLEOTIDE SEQUENCE [LARGE SCALE GENOMIC DNA]</scope>
    <source>
        <strain evidence="10 11">MEV2011</strain>
    </source>
</reference>
<sequence length="402" mass="44846">MKKVLIGLVVSILLLPSLTGCWSKTELTDLAIAVALGIDKNEKGDFVVSVQIINPSETVTSQNAGGGYDTPVTTYTSTGKILFEALRRLSKEVPRKIYLAHLRMVVIGEEVAKSGLYDALDFLSRTHELRTDFYLVVAKEQTAEDTLQILTSIEKIPANKLFFSLEKSAEVWAATGKVTLNDLMDDIVSEGIQPTLTGVTVKGDPKIGFSKSNVETISPNALYSYKGIAAFRKNKLVGWLNEDESKGLNYIKDQVTSTVVVFDMNNDHAGVELIRTKTEIIPHIKNEDISIEVKVTGEANVGEVNTKLDLMDPHIIGELESLVNRDIRNSIENTVEKAQKDFESDILGFGERIHKTYPKDWEKIKKQWKEIFTNVPVNVNVKIKIRRIGTITNPFHDELTKE</sequence>
<evidence type="ECO:0000256" key="3">
    <source>
        <dbReference type="ARBA" id="ARBA00022544"/>
    </source>
</evidence>
<feature type="domain" description="Spore germination GerAC-like C-terminal" evidence="8">
    <location>
        <begin position="226"/>
        <end position="389"/>
    </location>
</feature>
<organism evidence="10 11">
    <name type="scientific">Schinkia azotoformans MEV2011</name>
    <dbReference type="NCBI Taxonomy" id="1348973"/>
    <lineage>
        <taxon>Bacteria</taxon>
        <taxon>Bacillati</taxon>
        <taxon>Bacillota</taxon>
        <taxon>Bacilli</taxon>
        <taxon>Bacillales</taxon>
        <taxon>Bacillaceae</taxon>
        <taxon>Calidifontibacillus/Schinkia group</taxon>
        <taxon>Schinkia</taxon>
    </lineage>
</organism>
<dbReference type="Gene3D" id="3.30.300.210">
    <property type="entry name" value="Nutrient germinant receptor protein C, domain 3"/>
    <property type="match status" value="1"/>
</dbReference>
<keyword evidence="5" id="KW-0472">Membrane</keyword>
<keyword evidence="3" id="KW-0309">Germination</keyword>
<comment type="subcellular location">
    <subcellularLocation>
        <location evidence="1">Membrane</location>
        <topology evidence="1">Lipid-anchor</topology>
    </subcellularLocation>
</comment>
<dbReference type="InterPro" id="IPR046953">
    <property type="entry name" value="Spore_GerAC-like_C"/>
</dbReference>
<dbReference type="PATRIC" id="fig|1348973.3.peg.2940"/>
<dbReference type="InterPro" id="IPR057336">
    <property type="entry name" value="GerAC_N"/>
</dbReference>
<feature type="domain" description="Spore germination protein N-terminal" evidence="9">
    <location>
        <begin position="24"/>
        <end position="200"/>
    </location>
</feature>
<keyword evidence="7" id="KW-0449">Lipoprotein</keyword>
<comment type="similarity">
    <text evidence="2">Belongs to the GerABKC lipoprotein family.</text>
</comment>
<keyword evidence="4" id="KW-0732">Signal</keyword>
<dbReference type="PANTHER" id="PTHR35789">
    <property type="entry name" value="SPORE GERMINATION PROTEIN B3"/>
    <property type="match status" value="1"/>
</dbReference>
<accession>A0A072NWY6</accession>
<evidence type="ECO:0000256" key="6">
    <source>
        <dbReference type="ARBA" id="ARBA00023139"/>
    </source>
</evidence>
<evidence type="ECO:0000256" key="1">
    <source>
        <dbReference type="ARBA" id="ARBA00004635"/>
    </source>
</evidence>
<proteinExistence type="inferred from homology"/>
<dbReference type="Proteomes" id="UP000027936">
    <property type="component" value="Unassembled WGS sequence"/>
</dbReference>
<evidence type="ECO:0000259" key="8">
    <source>
        <dbReference type="Pfam" id="PF05504"/>
    </source>
</evidence>
<evidence type="ECO:0000313" key="10">
    <source>
        <dbReference type="EMBL" id="KEF37735.1"/>
    </source>
</evidence>
<dbReference type="GO" id="GO:0009847">
    <property type="term" value="P:spore germination"/>
    <property type="evidence" value="ECO:0007669"/>
    <property type="project" value="InterPro"/>
</dbReference>